<dbReference type="GO" id="GO:1990234">
    <property type="term" value="C:transferase complex"/>
    <property type="evidence" value="ECO:0007669"/>
    <property type="project" value="UniProtKB-ARBA"/>
</dbReference>
<dbReference type="EMBL" id="CAJMWT010001917">
    <property type="protein sequence ID" value="CAE6425532.1"/>
    <property type="molecule type" value="Genomic_DNA"/>
</dbReference>
<feature type="repeat" description="WD" evidence="3">
    <location>
        <begin position="1523"/>
        <end position="1564"/>
    </location>
</feature>
<dbReference type="Pfam" id="PF00400">
    <property type="entry name" value="WD40"/>
    <property type="match status" value="12"/>
</dbReference>
<dbReference type="InterPro" id="IPR036322">
    <property type="entry name" value="WD40_repeat_dom_sf"/>
</dbReference>
<evidence type="ECO:0000256" key="2">
    <source>
        <dbReference type="ARBA" id="ARBA00022737"/>
    </source>
</evidence>
<dbReference type="CDD" id="cd00200">
    <property type="entry name" value="WD40"/>
    <property type="match status" value="2"/>
</dbReference>
<dbReference type="PROSITE" id="PS00678">
    <property type="entry name" value="WD_REPEATS_1"/>
    <property type="match status" value="5"/>
</dbReference>
<feature type="domain" description="Nephrocystin 3-like N-terminal" evidence="4">
    <location>
        <begin position="324"/>
        <end position="476"/>
    </location>
</feature>
<dbReference type="SMART" id="SM00320">
    <property type="entry name" value="WD40"/>
    <property type="match status" value="14"/>
</dbReference>
<evidence type="ECO:0000313" key="6">
    <source>
        <dbReference type="Proteomes" id="UP000663843"/>
    </source>
</evidence>
<dbReference type="InterPro" id="IPR020472">
    <property type="entry name" value="WD40_PAC1"/>
</dbReference>
<dbReference type="InterPro" id="IPR056884">
    <property type="entry name" value="NPHP3-like_N"/>
</dbReference>
<dbReference type="PANTHER" id="PTHR22847:SF637">
    <property type="entry name" value="WD REPEAT DOMAIN 5B"/>
    <property type="match status" value="1"/>
</dbReference>
<dbReference type="InterPro" id="IPR015943">
    <property type="entry name" value="WD40/YVTN_repeat-like_dom_sf"/>
</dbReference>
<feature type="repeat" description="WD" evidence="3">
    <location>
        <begin position="1039"/>
        <end position="1080"/>
    </location>
</feature>
<feature type="repeat" description="WD" evidence="3">
    <location>
        <begin position="1125"/>
        <end position="1166"/>
    </location>
</feature>
<dbReference type="Pfam" id="PF24883">
    <property type="entry name" value="NPHP3_N"/>
    <property type="match status" value="1"/>
</dbReference>
<feature type="repeat" description="WD" evidence="3">
    <location>
        <begin position="952"/>
        <end position="993"/>
    </location>
</feature>
<evidence type="ECO:0000259" key="4">
    <source>
        <dbReference type="Pfam" id="PF24883"/>
    </source>
</evidence>
<keyword evidence="2" id="KW-0677">Repeat</keyword>
<proteinExistence type="predicted"/>
<reference evidence="5" key="1">
    <citation type="submission" date="2021-01" db="EMBL/GenBank/DDBJ databases">
        <authorList>
            <person name="Kaushik A."/>
        </authorList>
    </citation>
    <scope>NUCLEOTIDE SEQUENCE</scope>
    <source>
        <strain evidence="5">AG2-2IIIB</strain>
    </source>
</reference>
<dbReference type="PROSITE" id="PS50082">
    <property type="entry name" value="WD_REPEATS_2"/>
    <property type="match status" value="11"/>
</dbReference>
<feature type="repeat" description="WD" evidence="3">
    <location>
        <begin position="1192"/>
        <end position="1233"/>
    </location>
</feature>
<dbReference type="InterPro" id="IPR001680">
    <property type="entry name" value="WD40_rpt"/>
</dbReference>
<sequence length="1656" mass="183640">MQPTSSEFSLARRVCYRIAGIELNPITSIHDIGLTLWVDGKIFKSLPRITEGKVLRWGDVVINGTSDSKILLEILAYQRWPKVLRLKTKETLLSDIQKSIRLTIDFSGSIWTVTIQLLTKEESKRSREKILESLKQLDNSSVSFKSAGNIRKILSDFAFIAAKAHPSAELMILGLVDVLEGLAEQDQWDEDIRALFSNMVGMIEIVQKAEGIPKMNTLERVVEDMMALFEDTHKYISAHGSKETTAFKFRRASGTFDSVKTLSNRFDKLKSEFIIGLGIETHMRSSYDILSQLRPINPSGHDRSRMCQDGTREDVISEIMDRAQWLPIQRPLLWIRGQAGIGKSSIAASVCERLVSAQSLAACFFCKRDDDALRDPLRLINSIVHSLAQRCPEYGKLIATTLRNSVELCNSHMDQRYQGLIEKPLQELRDLNISPLVIVIDALDECGTPNSRQKLLGHLREMSRLVPWLGLIVTSRPTPEIQGFFQNTHNAAYTIPIDLQNFDASPDIYKFIEQNLGDVAKRDSWPDKSIEKLCQRADGIFIWAATATRYILNAIGPTEGRLRNALGNQKSPVSDSLDGLYTSILLSGMKDAGDDNKALVRQCMGAIFMTSTRQPLSIPNLSTLLGDNFDFWSLKRVVNNLGSVLIIDEQRGGIVRFFHPSFADYIIDPLRSEDFHVDLDQQNYYFARACLRIIQKEARFNICKLETSHLPNNQVLELAERINANISGSLRYSCLYWINHVTGSHSEELHILIQEIIMGPRLIFWIEVLSLIDRTDIALVDLPRLIRWLRLLPDKFKSNAVFVQDVHKLVSVFHDAIATSTPHLYISALALCPQKSVIIENLGHLFPRRVKFRKGGNQHWPRWLRSITHPTHAISLTIDPTGRVLATGSHDGTICLWNLMTGLLKGDTLSGHSKSVTSLQFSPDGARLVSGSVDGLVRMWGIEANRPIEGFSLSHSDVVTSVAFSADGKRIISGSWDGTIQISSAETGEPININRPFVTSHPKKLNCIAISPDGVQIAYSFESCEARVRDLQSGEEKLLVGHSGEITSIAFSRDGVYIITGSVDMTVQLWRSNSGDSIGRPLIGHSGLITAISFSPDGSKIVSSCNDSIIRVFDVKRSRLIDSPLTGHSGAVTCIAFAPDGAQIISGSLDKTLRIWEINTESKTGITPFSHFLTIVHSLMDAHPRLVMSSPLTGHTGEISAVSFSSDGLCVISGSSDGTARMWDTKTGNPICRPFKHNRVVNGLVISPDGKYLATRCGTRVCVWDVDENSSIIRPLAELFAIMTVASVLLVSNYHTSRHHANLWFENSEMGEIEERHANYLRLFIPYICSISLLVYTTRALLLGSYIPHPEEVSCICFSPDGSRLFSAARDGKIRAYDAKTFKLLGPPLRNSGPVTAIACTSRQGQIISSSSDGSVRVWDIMDRESKRIAFIEYPSSGGATVITFDPKRNVVAFGFTDNSIRLWNFDCDIGTGSPISGALIGHSDLVRSIAFSPNQRLVVSGSDDMTIRIWDLQTSSSLGGPFIGHSGPVRSVAFSPDNSQIVSGSADGTIKVWIVDPSTSTQSSDLETSDLPLESIPYESLSSPSLQITHPGWYSHDKQSLSLWLPDHYRKAYDPRALICISSNPSDTIQFDLSEFTHGENWASIATDNVRNNTS</sequence>
<organism evidence="5 6">
    <name type="scientific">Rhizoctonia solani</name>
    <dbReference type="NCBI Taxonomy" id="456999"/>
    <lineage>
        <taxon>Eukaryota</taxon>
        <taxon>Fungi</taxon>
        <taxon>Dikarya</taxon>
        <taxon>Basidiomycota</taxon>
        <taxon>Agaricomycotina</taxon>
        <taxon>Agaricomycetes</taxon>
        <taxon>Cantharellales</taxon>
        <taxon>Ceratobasidiaceae</taxon>
        <taxon>Rhizoctonia</taxon>
    </lineage>
</organism>
<dbReference type="SUPFAM" id="SSF50978">
    <property type="entry name" value="WD40 repeat-like"/>
    <property type="match status" value="2"/>
</dbReference>
<evidence type="ECO:0000313" key="5">
    <source>
        <dbReference type="EMBL" id="CAE6425532.1"/>
    </source>
</evidence>
<dbReference type="PROSITE" id="PS50294">
    <property type="entry name" value="WD_REPEATS_REGION"/>
    <property type="match status" value="10"/>
</dbReference>
<accession>A0A8H2XFS3</accession>
<dbReference type="OrthoDB" id="10250117at2759"/>
<gene>
    <name evidence="5" type="ORF">RDB_LOCUS58154</name>
</gene>
<dbReference type="InterPro" id="IPR027417">
    <property type="entry name" value="P-loop_NTPase"/>
</dbReference>
<dbReference type="SUPFAM" id="SSF52540">
    <property type="entry name" value="P-loop containing nucleoside triphosphate hydrolases"/>
    <property type="match status" value="1"/>
</dbReference>
<feature type="repeat" description="WD" evidence="3">
    <location>
        <begin position="866"/>
        <end position="902"/>
    </location>
</feature>
<dbReference type="InterPro" id="IPR019775">
    <property type="entry name" value="WD40_repeat_CS"/>
</dbReference>
<comment type="caution">
    <text evidence="5">The sequence shown here is derived from an EMBL/GenBank/DDBJ whole genome shotgun (WGS) entry which is preliminary data.</text>
</comment>
<feature type="repeat" description="WD" evidence="3">
    <location>
        <begin position="909"/>
        <end position="950"/>
    </location>
</feature>
<dbReference type="Proteomes" id="UP000663843">
    <property type="component" value="Unassembled WGS sequence"/>
</dbReference>
<evidence type="ECO:0000256" key="1">
    <source>
        <dbReference type="ARBA" id="ARBA00022574"/>
    </source>
</evidence>
<dbReference type="PRINTS" id="PR00320">
    <property type="entry name" value="GPROTEINBRPT"/>
</dbReference>
<protein>
    <recommendedName>
        <fullName evidence="4">Nephrocystin 3-like N-terminal domain-containing protein</fullName>
    </recommendedName>
</protein>
<feature type="repeat" description="WD" evidence="3">
    <location>
        <begin position="1480"/>
        <end position="1521"/>
    </location>
</feature>
<feature type="repeat" description="WD" evidence="3">
    <location>
        <begin position="1082"/>
        <end position="1123"/>
    </location>
</feature>
<evidence type="ECO:0000256" key="3">
    <source>
        <dbReference type="PROSITE-ProRule" id="PRU00221"/>
    </source>
</evidence>
<name>A0A8H2XFS3_9AGAM</name>
<dbReference type="PANTHER" id="PTHR22847">
    <property type="entry name" value="WD40 REPEAT PROTEIN"/>
    <property type="match status" value="1"/>
</dbReference>
<feature type="repeat" description="WD" evidence="3">
    <location>
        <begin position="1346"/>
        <end position="1381"/>
    </location>
</feature>
<feature type="repeat" description="WD" evidence="3">
    <location>
        <begin position="1388"/>
        <end position="1429"/>
    </location>
</feature>
<keyword evidence="1 3" id="KW-0853">WD repeat</keyword>
<dbReference type="Gene3D" id="2.130.10.10">
    <property type="entry name" value="YVTN repeat-like/Quinoprotein amine dehydrogenase"/>
    <property type="match status" value="5"/>
</dbReference>
<dbReference type="Gene3D" id="3.40.50.300">
    <property type="entry name" value="P-loop containing nucleotide triphosphate hydrolases"/>
    <property type="match status" value="1"/>
</dbReference>